<evidence type="ECO:0000313" key="3">
    <source>
        <dbReference type="EMBL" id="NJB69987.1"/>
    </source>
</evidence>
<comment type="caution">
    <text evidence="3">The sequence shown here is derived from an EMBL/GenBank/DDBJ whole genome shotgun (WGS) entry which is preliminary data.</text>
</comment>
<dbReference type="Proteomes" id="UP000590442">
    <property type="component" value="Unassembled WGS sequence"/>
</dbReference>
<dbReference type="Gene3D" id="3.40.50.2300">
    <property type="match status" value="1"/>
</dbReference>
<dbReference type="AlphaFoldDB" id="A0A846QS14"/>
<dbReference type="RefSeq" id="WP_167960408.1">
    <property type="nucleotide sequence ID" value="NZ_JAATJJ010000001.1"/>
</dbReference>
<gene>
    <name evidence="3" type="ORF">GGR42_000449</name>
</gene>
<evidence type="ECO:0000313" key="4">
    <source>
        <dbReference type="Proteomes" id="UP000590442"/>
    </source>
</evidence>
<proteinExistence type="predicted"/>
<dbReference type="SMART" id="SM00448">
    <property type="entry name" value="REC"/>
    <property type="match status" value="1"/>
</dbReference>
<dbReference type="GO" id="GO:0000160">
    <property type="term" value="P:phosphorelay signal transduction system"/>
    <property type="evidence" value="ECO:0007669"/>
    <property type="project" value="InterPro"/>
</dbReference>
<evidence type="ECO:0000259" key="2">
    <source>
        <dbReference type="PROSITE" id="PS50110"/>
    </source>
</evidence>
<organism evidence="3 4">
    <name type="scientific">Saonia flava</name>
    <dbReference type="NCBI Taxonomy" id="523696"/>
    <lineage>
        <taxon>Bacteria</taxon>
        <taxon>Pseudomonadati</taxon>
        <taxon>Bacteroidota</taxon>
        <taxon>Flavobacteriia</taxon>
        <taxon>Flavobacteriales</taxon>
        <taxon>Flavobacteriaceae</taxon>
        <taxon>Saonia</taxon>
    </lineage>
</organism>
<keyword evidence="1" id="KW-0597">Phosphoprotein</keyword>
<dbReference type="Pfam" id="PF00072">
    <property type="entry name" value="Response_reg"/>
    <property type="match status" value="1"/>
</dbReference>
<reference evidence="3 4" key="1">
    <citation type="submission" date="2020-03" db="EMBL/GenBank/DDBJ databases">
        <title>Genomic Encyclopedia of Type Strains, Phase IV (KMG-IV): sequencing the most valuable type-strain genomes for metagenomic binning, comparative biology and taxonomic classification.</title>
        <authorList>
            <person name="Goeker M."/>
        </authorList>
    </citation>
    <scope>NUCLEOTIDE SEQUENCE [LARGE SCALE GENOMIC DNA]</scope>
    <source>
        <strain evidence="3 4">DSM 29762</strain>
    </source>
</reference>
<feature type="domain" description="Response regulatory" evidence="2">
    <location>
        <begin position="8"/>
        <end position="136"/>
    </location>
</feature>
<feature type="modified residue" description="4-aspartylphosphate" evidence="1">
    <location>
        <position position="65"/>
    </location>
</feature>
<accession>A0A846QS14</accession>
<protein>
    <submittedName>
        <fullName evidence="3">CheY-like chemotaxis protein</fullName>
    </submittedName>
</protein>
<dbReference type="InterPro" id="IPR052048">
    <property type="entry name" value="ST_Response_Regulator"/>
</dbReference>
<keyword evidence="4" id="KW-1185">Reference proteome</keyword>
<dbReference type="PANTHER" id="PTHR43228">
    <property type="entry name" value="TWO-COMPONENT RESPONSE REGULATOR"/>
    <property type="match status" value="1"/>
</dbReference>
<dbReference type="EMBL" id="JAATJJ010000001">
    <property type="protein sequence ID" value="NJB69987.1"/>
    <property type="molecule type" value="Genomic_DNA"/>
</dbReference>
<evidence type="ECO:0000256" key="1">
    <source>
        <dbReference type="PROSITE-ProRule" id="PRU00169"/>
    </source>
</evidence>
<dbReference type="PROSITE" id="PS50110">
    <property type="entry name" value="RESPONSE_REGULATORY"/>
    <property type="match status" value="1"/>
</dbReference>
<dbReference type="PANTHER" id="PTHR43228:SF1">
    <property type="entry name" value="TWO-COMPONENT RESPONSE REGULATOR ARR22"/>
    <property type="match status" value="1"/>
</dbReference>
<dbReference type="InterPro" id="IPR001789">
    <property type="entry name" value="Sig_transdc_resp-reg_receiver"/>
</dbReference>
<name>A0A846QS14_9FLAO</name>
<dbReference type="SUPFAM" id="SSF52172">
    <property type="entry name" value="CheY-like"/>
    <property type="match status" value="1"/>
</dbReference>
<dbReference type="InterPro" id="IPR011006">
    <property type="entry name" value="CheY-like_superfamily"/>
</dbReference>
<sequence>MIATNLKSILLVDDDTTTNFLNKVFIDKLDHDLGIDIALNGQEAIDILDVNIQESDFGDCLIVLDLNMPYMDGWEFLEFFNENFEPKIKDKISIVVLTAVEVDPVTTKDLKELSVKDIVQKPLSEKAFEKLIGEYLNR</sequence>